<reference evidence="1 2" key="1">
    <citation type="submission" date="2019-09" db="EMBL/GenBank/DDBJ databases">
        <title>Polymorphobacter sp. isolated from a lake in China.</title>
        <authorList>
            <person name="Liu Z."/>
        </authorList>
    </citation>
    <scope>NUCLEOTIDE SEQUENCE [LARGE SCALE GENOMIC DNA]</scope>
    <source>
        <strain evidence="1 2">D40P</strain>
    </source>
</reference>
<name>A0A7C9GZE3_9SPHN</name>
<protein>
    <submittedName>
        <fullName evidence="1">Uncharacterized protein</fullName>
    </submittedName>
</protein>
<dbReference type="Proteomes" id="UP000481327">
    <property type="component" value="Unassembled WGS sequence"/>
</dbReference>
<comment type="caution">
    <text evidence="1">The sequence shown here is derived from an EMBL/GenBank/DDBJ whole genome shotgun (WGS) entry which is preliminary data.</text>
</comment>
<dbReference type="RefSeq" id="WP_152578998.1">
    <property type="nucleotide sequence ID" value="NZ_JAATJI010000001.1"/>
</dbReference>
<dbReference type="NCBIfam" id="NF047386">
    <property type="entry name" value="T4SS_SepA_fam"/>
    <property type="match status" value="1"/>
</dbReference>
<accession>A0A7C9GZE3</accession>
<dbReference type="EMBL" id="WIOL01000007">
    <property type="protein sequence ID" value="MQT18534.1"/>
    <property type="molecule type" value="Genomic_DNA"/>
</dbReference>
<dbReference type="OrthoDB" id="7594189at2"/>
<keyword evidence="2" id="KW-1185">Reference proteome</keyword>
<dbReference type="AlphaFoldDB" id="A0A7C9GZE3"/>
<organism evidence="1 2">
    <name type="scientific">Sandarakinorhabdus fusca</name>
    <dbReference type="NCBI Taxonomy" id="1439888"/>
    <lineage>
        <taxon>Bacteria</taxon>
        <taxon>Pseudomonadati</taxon>
        <taxon>Pseudomonadota</taxon>
        <taxon>Alphaproteobacteria</taxon>
        <taxon>Sphingomonadales</taxon>
        <taxon>Sphingosinicellaceae</taxon>
        <taxon>Sandarakinorhabdus</taxon>
    </lineage>
</organism>
<proteinExistence type="predicted"/>
<gene>
    <name evidence="1" type="ORF">F3168_14865</name>
</gene>
<evidence type="ECO:0000313" key="1">
    <source>
        <dbReference type="EMBL" id="MQT18534.1"/>
    </source>
</evidence>
<evidence type="ECO:0000313" key="2">
    <source>
        <dbReference type="Proteomes" id="UP000481327"/>
    </source>
</evidence>
<sequence>MTLAVELSPQTFARLQSHAVPLVDSIETVIGRLIDFYEGKDGAPARSTGDGAGGQVRQFNPLSPPSLTHTKVLAVEFAGRSLDHGQINWNGLLNAAVKIAKSKSNTVAELKQLVIIPYVEGQKTDEGYRHLTDLKLSVQGQDANGAWKAACYIAQKLSLSLTVRFVWREKDGAAFPGVTGQFTIEGQ</sequence>